<dbReference type="Pfam" id="PF00238">
    <property type="entry name" value="Ribosomal_L14"/>
    <property type="match status" value="1"/>
</dbReference>
<dbReference type="GO" id="GO:0003735">
    <property type="term" value="F:structural constituent of ribosome"/>
    <property type="evidence" value="ECO:0007669"/>
    <property type="project" value="InterPro"/>
</dbReference>
<keyword evidence="4" id="KW-0496">Mitochondrion</keyword>
<name>A0A096Y6X0_9EUKA</name>
<reference evidence="4" key="1">
    <citation type="journal article" date="2014" name="Genome Biol. Evol.">
        <title>The mitochondrial genomes of the glaucophytes Gloeochaete wittrockiana and Cyanoptyche gloeocystis: multilocus phylogenetics suggests a monophyletic archaeplastida.</title>
        <authorList>
            <person name="Jackson C."/>
            <person name="Reyes-Prieto A."/>
        </authorList>
    </citation>
    <scope>NUCLEOTIDE SEQUENCE</scope>
    <source>
        <strain evidence="4">SAG 4.97</strain>
    </source>
</reference>
<dbReference type="AlphaFoldDB" id="A0A096Y6X0"/>
<evidence type="ECO:0000313" key="4">
    <source>
        <dbReference type="EMBL" id="AIM52064.1"/>
    </source>
</evidence>
<gene>
    <name evidence="4" type="primary">rpl14</name>
</gene>
<dbReference type="GO" id="GO:0006412">
    <property type="term" value="P:translation"/>
    <property type="evidence" value="ECO:0007669"/>
    <property type="project" value="InterPro"/>
</dbReference>
<accession>A0A096Y6X0</accession>
<sequence>MLSKESKIKIIDNSGATLGAIVHIYKTSKAYSGSMVLISIKKTKNQKKIKKKSLQKCIVLKSVINKNHKSGIMLIFRKHGAILLNDKTKILANKIKTARDWRTQKIISILK</sequence>
<geneLocation type="mitochondrion" evidence="4"/>
<proteinExistence type="inferred from homology"/>
<dbReference type="GO" id="GO:1990904">
    <property type="term" value="C:ribonucleoprotein complex"/>
    <property type="evidence" value="ECO:0007669"/>
    <property type="project" value="UniProtKB-KW"/>
</dbReference>
<keyword evidence="2 4" id="KW-0689">Ribosomal protein</keyword>
<protein>
    <submittedName>
        <fullName evidence="4">Ribosomal protein L14</fullName>
    </submittedName>
</protein>
<dbReference type="InterPro" id="IPR036853">
    <property type="entry name" value="Ribosomal_uL14_sf"/>
</dbReference>
<comment type="similarity">
    <text evidence="1">Belongs to the universal ribosomal protein uL14 family.</text>
</comment>
<dbReference type="GeneID" id="20832956"/>
<dbReference type="RefSeq" id="YP_009092478.1">
    <property type="nucleotide sequence ID" value="NC_025294.1"/>
</dbReference>
<dbReference type="SMART" id="SM01374">
    <property type="entry name" value="Ribosomal_L14"/>
    <property type="match status" value="1"/>
</dbReference>
<evidence type="ECO:0000256" key="2">
    <source>
        <dbReference type="ARBA" id="ARBA00022980"/>
    </source>
</evidence>
<organism evidence="4">
    <name type="scientific">Cyanoptyche gloeocystis</name>
    <dbReference type="NCBI Taxonomy" id="77922"/>
    <lineage>
        <taxon>Eukaryota</taxon>
        <taxon>Glaucocystophyceae</taxon>
        <taxon>Glaucocystophyceae incertae sedis</taxon>
        <taxon>Cyanoptyche</taxon>
    </lineage>
</organism>
<evidence type="ECO:0000256" key="1">
    <source>
        <dbReference type="ARBA" id="ARBA00010745"/>
    </source>
</evidence>
<keyword evidence="3" id="KW-0687">Ribonucleoprotein</keyword>
<evidence type="ECO:0000256" key="3">
    <source>
        <dbReference type="ARBA" id="ARBA00023274"/>
    </source>
</evidence>
<dbReference type="Gene3D" id="2.40.150.20">
    <property type="entry name" value="Ribosomal protein L14"/>
    <property type="match status" value="1"/>
</dbReference>
<dbReference type="SUPFAM" id="SSF50193">
    <property type="entry name" value="Ribosomal protein L14"/>
    <property type="match status" value="1"/>
</dbReference>
<dbReference type="InterPro" id="IPR000218">
    <property type="entry name" value="Ribosomal_uL14"/>
</dbReference>
<reference evidence="4" key="2">
    <citation type="submission" date="2014-05" db="EMBL/GenBank/DDBJ databases">
        <authorList>
            <person name="Jackson C.J."/>
            <person name="Reyes-Prieto A."/>
        </authorList>
    </citation>
    <scope>NUCLEOTIDE SEQUENCE</scope>
    <source>
        <strain evidence="4">SAG 4.97</strain>
    </source>
</reference>
<dbReference type="EMBL" id="KJ867411">
    <property type="protein sequence ID" value="AIM52064.1"/>
    <property type="molecule type" value="Genomic_DNA"/>
</dbReference>
<dbReference type="GO" id="GO:0005840">
    <property type="term" value="C:ribosome"/>
    <property type="evidence" value="ECO:0007669"/>
    <property type="project" value="UniProtKB-KW"/>
</dbReference>